<reference evidence="1 2" key="1">
    <citation type="submission" date="2018-10" db="EMBL/GenBank/DDBJ databases">
        <title>Draft genome of Fastidiocella sp. strain 375T, a bacterium isolated from a karstic cave dripping water.</title>
        <authorList>
            <person name="Coelho C."/>
            <person name="Verissimo A."/>
            <person name="Tiago I."/>
        </authorList>
    </citation>
    <scope>NUCLEOTIDE SEQUENCE [LARGE SCALE GENOMIC DNA]</scope>
    <source>
        <strain evidence="1 2">CAVE-375</strain>
    </source>
</reference>
<organism evidence="1 2">
    <name type="scientific">Crenobacter cavernae</name>
    <dbReference type="NCBI Taxonomy" id="2290923"/>
    <lineage>
        <taxon>Bacteria</taxon>
        <taxon>Pseudomonadati</taxon>
        <taxon>Pseudomonadota</taxon>
        <taxon>Betaproteobacteria</taxon>
        <taxon>Neisseriales</taxon>
        <taxon>Neisseriaceae</taxon>
        <taxon>Crenobacter</taxon>
    </lineage>
</organism>
<accession>A0ABY0FEM5</accession>
<dbReference type="SUPFAM" id="SSF103084">
    <property type="entry name" value="Holliday junction resolvase RusA"/>
    <property type="match status" value="1"/>
</dbReference>
<evidence type="ECO:0000313" key="1">
    <source>
        <dbReference type="EMBL" id="RXZ42690.1"/>
    </source>
</evidence>
<dbReference type="Proteomes" id="UP000290682">
    <property type="component" value="Unassembled WGS sequence"/>
</dbReference>
<dbReference type="Gene3D" id="3.30.1330.70">
    <property type="entry name" value="Holliday junction resolvase RusA"/>
    <property type="match status" value="1"/>
</dbReference>
<dbReference type="EMBL" id="REGR01000014">
    <property type="protein sequence ID" value="RXZ42690.1"/>
    <property type="molecule type" value="Genomic_DNA"/>
</dbReference>
<dbReference type="InterPro" id="IPR036614">
    <property type="entry name" value="RusA-like_sf"/>
</dbReference>
<dbReference type="Pfam" id="PF05866">
    <property type="entry name" value="RusA"/>
    <property type="match status" value="1"/>
</dbReference>
<dbReference type="InterPro" id="IPR008822">
    <property type="entry name" value="Endonuclease_RusA-like"/>
</dbReference>
<sequence length="162" mass="17522">MTTTATRAAVARTRRSSDTRRSRVAVWFEVPGVPVGKARPRFARVGAGVRSYTPAKTANYEQVVAMMARAAMRSREPLQGALQATLTVGLPIPASWSQKKRNAAAMGEVWPTVKPDSDNVAKGILDACNGIVFKDDSQVVRLVVVKQYAIEPGVSVRIEAVE</sequence>
<gene>
    <name evidence="1" type="ORF">EBB06_12410</name>
</gene>
<comment type="caution">
    <text evidence="1">The sequence shown here is derived from an EMBL/GenBank/DDBJ whole genome shotgun (WGS) entry which is preliminary data.</text>
</comment>
<evidence type="ECO:0000313" key="2">
    <source>
        <dbReference type="Proteomes" id="UP000290682"/>
    </source>
</evidence>
<proteinExistence type="predicted"/>
<protein>
    <submittedName>
        <fullName evidence="1">RusA family crossover junction endodeoxyribonuclease</fullName>
    </submittedName>
</protein>
<name>A0ABY0FEM5_9NEIS</name>
<keyword evidence="2" id="KW-1185">Reference proteome</keyword>